<evidence type="ECO:0000256" key="5">
    <source>
        <dbReference type="ARBA" id="ARBA00049660"/>
    </source>
</evidence>
<dbReference type="Pfam" id="PF01226">
    <property type="entry name" value="Form_Nir_trans"/>
    <property type="match status" value="1"/>
</dbReference>
<dbReference type="InterPro" id="IPR023271">
    <property type="entry name" value="Aquaporin-like"/>
</dbReference>
<evidence type="ECO:0000256" key="6">
    <source>
        <dbReference type="SAM" id="Phobius"/>
    </source>
</evidence>
<keyword evidence="3 6" id="KW-1133">Transmembrane helix</keyword>
<dbReference type="STRING" id="381306.AN478_07110"/>
<evidence type="ECO:0000256" key="2">
    <source>
        <dbReference type="ARBA" id="ARBA00022692"/>
    </source>
</evidence>
<dbReference type="EMBL" id="FMUN01000003">
    <property type="protein sequence ID" value="SCY09702.1"/>
    <property type="molecule type" value="Genomic_DNA"/>
</dbReference>
<feature type="transmembrane region" description="Helical" evidence="6">
    <location>
        <begin position="105"/>
        <end position="127"/>
    </location>
</feature>
<accession>A0A0P9C534</accession>
<gene>
    <name evidence="7" type="ORF">SAMN05661077_1186</name>
</gene>
<dbReference type="OrthoDB" id="9786493at2"/>
<dbReference type="Gene3D" id="1.20.1080.10">
    <property type="entry name" value="Glycerol uptake facilitator protein"/>
    <property type="match status" value="1"/>
</dbReference>
<feature type="transmembrane region" description="Helical" evidence="6">
    <location>
        <begin position="238"/>
        <end position="257"/>
    </location>
</feature>
<keyword evidence="2 6" id="KW-0812">Transmembrane</keyword>
<dbReference type="AlphaFoldDB" id="A0A0P9C534"/>
<keyword evidence="4 6" id="KW-0472">Membrane</keyword>
<dbReference type="InterPro" id="IPR000292">
    <property type="entry name" value="For/NO2_transpt"/>
</dbReference>
<evidence type="ECO:0000256" key="1">
    <source>
        <dbReference type="ARBA" id="ARBA00004141"/>
    </source>
</evidence>
<dbReference type="PATRIC" id="fig|381306.5.peg.55"/>
<evidence type="ECO:0000313" key="7">
    <source>
        <dbReference type="EMBL" id="SCY09702.1"/>
    </source>
</evidence>
<organism evidence="7 8">
    <name type="scientific">Thiohalorhabdus denitrificans</name>
    <dbReference type="NCBI Taxonomy" id="381306"/>
    <lineage>
        <taxon>Bacteria</taxon>
        <taxon>Pseudomonadati</taxon>
        <taxon>Pseudomonadota</taxon>
        <taxon>Gammaproteobacteria</taxon>
        <taxon>Thiohalorhabdales</taxon>
        <taxon>Thiohalorhabdaceae</taxon>
        <taxon>Thiohalorhabdus</taxon>
    </lineage>
</organism>
<feature type="transmembrane region" description="Helical" evidence="6">
    <location>
        <begin position="196"/>
        <end position="218"/>
    </location>
</feature>
<keyword evidence="8" id="KW-1185">Reference proteome</keyword>
<dbReference type="RefSeq" id="WP_054965929.1">
    <property type="nucleotide sequence ID" value="NZ_FMUN01000003.1"/>
</dbReference>
<dbReference type="Proteomes" id="UP000183104">
    <property type="component" value="Unassembled WGS sequence"/>
</dbReference>
<sequence>MSYLNPSEFVTKLVDQGESKVYMSERDTILRGFMAGATLALAVVFAVSIAVNTGSFLLGAILFPVGFSMLYLMGYDLLTGVFTIIPMAWLDGRPGVTLPRMLKSWLLVGIGNLAGSLFIAFFAFMYFTDGFNAAVNDIGQKIMAVGEKRTSMYADAGFWGLLHLFMRGMFCNWMVSMGVVGAAISTSVPGKVIGMWMPIMVFFYLGFEHSVVNMFLFPTGLMMGADFTFTDYLLWNEIPTVLGNIAGGLVLVGLVLYTTHVRTGAKKEFPEVAMAK</sequence>
<reference evidence="8" key="1">
    <citation type="submission" date="2016-10" db="EMBL/GenBank/DDBJ databases">
        <authorList>
            <person name="Varghese N."/>
        </authorList>
    </citation>
    <scope>NUCLEOTIDE SEQUENCE [LARGE SCALE GENOMIC DNA]</scope>
    <source>
        <strain evidence="8">HL 19</strain>
    </source>
</reference>
<dbReference type="GO" id="GO:0015499">
    <property type="term" value="F:formate transmembrane transporter activity"/>
    <property type="evidence" value="ECO:0007669"/>
    <property type="project" value="TreeGrafter"/>
</dbReference>
<proteinExistence type="inferred from homology"/>
<dbReference type="PANTHER" id="PTHR30520:SF6">
    <property type="entry name" value="FORMATE_NITRATE FAMILY TRANSPORTER (EUROFUNG)"/>
    <property type="match status" value="1"/>
</dbReference>
<feature type="transmembrane region" description="Helical" evidence="6">
    <location>
        <begin position="57"/>
        <end position="85"/>
    </location>
</feature>
<feature type="transmembrane region" description="Helical" evidence="6">
    <location>
        <begin position="158"/>
        <end position="184"/>
    </location>
</feature>
<comment type="similarity">
    <text evidence="5">Belongs to the FNT transporter (TC 1.A.16) family.</text>
</comment>
<dbReference type="PANTHER" id="PTHR30520">
    <property type="entry name" value="FORMATE TRANSPORTER-RELATED"/>
    <property type="match status" value="1"/>
</dbReference>
<feature type="transmembrane region" description="Helical" evidence="6">
    <location>
        <begin position="29"/>
        <end position="51"/>
    </location>
</feature>
<evidence type="ECO:0000256" key="4">
    <source>
        <dbReference type="ARBA" id="ARBA00023136"/>
    </source>
</evidence>
<name>A0A0P9C534_9GAMM</name>
<evidence type="ECO:0000256" key="3">
    <source>
        <dbReference type="ARBA" id="ARBA00022989"/>
    </source>
</evidence>
<dbReference type="GO" id="GO:0005886">
    <property type="term" value="C:plasma membrane"/>
    <property type="evidence" value="ECO:0007669"/>
    <property type="project" value="TreeGrafter"/>
</dbReference>
<comment type="subcellular location">
    <subcellularLocation>
        <location evidence="1">Membrane</location>
        <topology evidence="1">Multi-pass membrane protein</topology>
    </subcellularLocation>
</comment>
<protein>
    <submittedName>
        <fullName evidence="7">Formate/nitrite transporter</fullName>
    </submittedName>
</protein>
<evidence type="ECO:0000313" key="8">
    <source>
        <dbReference type="Proteomes" id="UP000183104"/>
    </source>
</evidence>